<protein>
    <recommendedName>
        <fullName evidence="3">Reverse transcriptase Ty1/copia-type domain-containing protein</fullName>
    </recommendedName>
</protein>
<dbReference type="Proteomes" id="UP001318860">
    <property type="component" value="Unassembled WGS sequence"/>
</dbReference>
<evidence type="ECO:0000313" key="2">
    <source>
        <dbReference type="Proteomes" id="UP001318860"/>
    </source>
</evidence>
<evidence type="ECO:0000313" key="1">
    <source>
        <dbReference type="EMBL" id="KAK6160429.1"/>
    </source>
</evidence>
<accession>A0ABR0XMP4</accession>
<comment type="caution">
    <text evidence="1">The sequence shown here is derived from an EMBL/GenBank/DDBJ whole genome shotgun (WGS) entry which is preliminary data.</text>
</comment>
<keyword evidence="2" id="KW-1185">Reference proteome</keyword>
<gene>
    <name evidence="1" type="ORF">DH2020_003810</name>
</gene>
<name>A0ABR0XMP4_REHGL</name>
<proteinExistence type="predicted"/>
<evidence type="ECO:0008006" key="3">
    <source>
        <dbReference type="Google" id="ProtNLM"/>
    </source>
</evidence>
<organism evidence="1 2">
    <name type="scientific">Rehmannia glutinosa</name>
    <name type="common">Chinese foxglove</name>
    <dbReference type="NCBI Taxonomy" id="99300"/>
    <lineage>
        <taxon>Eukaryota</taxon>
        <taxon>Viridiplantae</taxon>
        <taxon>Streptophyta</taxon>
        <taxon>Embryophyta</taxon>
        <taxon>Tracheophyta</taxon>
        <taxon>Spermatophyta</taxon>
        <taxon>Magnoliopsida</taxon>
        <taxon>eudicotyledons</taxon>
        <taxon>Gunneridae</taxon>
        <taxon>Pentapetalae</taxon>
        <taxon>asterids</taxon>
        <taxon>lamiids</taxon>
        <taxon>Lamiales</taxon>
        <taxon>Orobanchaceae</taxon>
        <taxon>Rehmannieae</taxon>
        <taxon>Rehmannia</taxon>
    </lineage>
</organism>
<dbReference type="EMBL" id="JABTTQ020000003">
    <property type="protein sequence ID" value="KAK6160429.1"/>
    <property type="molecule type" value="Genomic_DNA"/>
</dbReference>
<reference evidence="1 2" key="1">
    <citation type="journal article" date="2021" name="Comput. Struct. Biotechnol. J.">
        <title>De novo genome assembly of the potent medicinal plant Rehmannia glutinosa using nanopore technology.</title>
        <authorList>
            <person name="Ma L."/>
            <person name="Dong C."/>
            <person name="Song C."/>
            <person name="Wang X."/>
            <person name="Zheng X."/>
            <person name="Niu Y."/>
            <person name="Chen S."/>
            <person name="Feng W."/>
        </authorList>
    </citation>
    <scope>NUCLEOTIDE SEQUENCE [LARGE SCALE GENOMIC DNA]</scope>
    <source>
        <strain evidence="1">DH-2019</strain>
    </source>
</reference>
<sequence length="105" mass="12115">MEQPEGFVAPDQEKNVCKLIKSMYRQNVKKKIDMKDMWIADMILRIKIGRTSDGISLTQSHYMEKVLKKFNVFDGPPSKTPIDLSINLVANKVEQVAQLEYSKVR</sequence>